<dbReference type="Gene3D" id="1.10.533.10">
    <property type="entry name" value="Death Domain, Fas"/>
    <property type="match status" value="1"/>
</dbReference>
<keyword evidence="4" id="KW-0391">Immunity</keyword>
<sequence length="117" mass="13119">MGTVIANCINSFIMQDKGLEAAGLTVYFQTAAAFLDKNYAALVERVQSVMALADVLKSKNMLHEEKYSEIKAETTNHNKMRKLFEALNSGGNVVKEAFYNALREYEPYLFRDLGGDI</sequence>
<keyword evidence="5" id="KW-0395">Inflammatory response</keyword>
<dbReference type="CDD" id="cd08330">
    <property type="entry name" value="CARD_ASC_NALP1"/>
    <property type="match status" value="1"/>
</dbReference>
<dbReference type="InterPro" id="IPR051249">
    <property type="entry name" value="NLRP_Inflammasome"/>
</dbReference>
<dbReference type="SUPFAM" id="SSF47986">
    <property type="entry name" value="DEATH domain"/>
    <property type="match status" value="1"/>
</dbReference>
<dbReference type="EMBL" id="JAFHDT010000005">
    <property type="protein sequence ID" value="KAI7809466.1"/>
    <property type="molecule type" value="Genomic_DNA"/>
</dbReference>
<dbReference type="PANTHER" id="PTHR46985">
    <property type="entry name" value="NACHT, LRR AND PYD DOMAINS-CONTAINING PROTEIN 1"/>
    <property type="match status" value="1"/>
</dbReference>
<comment type="subcellular location">
    <subcellularLocation>
        <location evidence="1">Cytoplasm</location>
        <location evidence="1">Cytosol</location>
    </subcellularLocation>
</comment>
<dbReference type="AlphaFoldDB" id="A0A9W7WW93"/>
<dbReference type="Proteomes" id="UP001059041">
    <property type="component" value="Linkage Group LG5"/>
</dbReference>
<keyword evidence="8" id="KW-1185">Reference proteome</keyword>
<dbReference type="GO" id="GO:0045087">
    <property type="term" value="P:innate immune response"/>
    <property type="evidence" value="ECO:0007669"/>
    <property type="project" value="UniProtKB-KW"/>
</dbReference>
<evidence type="ECO:0000256" key="5">
    <source>
        <dbReference type="ARBA" id="ARBA00023198"/>
    </source>
</evidence>
<feature type="domain" description="CARD" evidence="6">
    <location>
        <begin position="27"/>
        <end position="117"/>
    </location>
</feature>
<evidence type="ECO:0000256" key="3">
    <source>
        <dbReference type="ARBA" id="ARBA00022588"/>
    </source>
</evidence>
<dbReference type="GO" id="GO:0042981">
    <property type="term" value="P:regulation of apoptotic process"/>
    <property type="evidence" value="ECO:0007669"/>
    <property type="project" value="InterPro"/>
</dbReference>
<dbReference type="InterPro" id="IPR011029">
    <property type="entry name" value="DEATH-like_dom_sf"/>
</dbReference>
<dbReference type="GO" id="GO:0005829">
    <property type="term" value="C:cytosol"/>
    <property type="evidence" value="ECO:0007669"/>
    <property type="project" value="UniProtKB-SubCell"/>
</dbReference>
<dbReference type="Pfam" id="PF00619">
    <property type="entry name" value="CARD"/>
    <property type="match status" value="1"/>
</dbReference>
<dbReference type="InterPro" id="IPR001315">
    <property type="entry name" value="CARD"/>
</dbReference>
<evidence type="ECO:0000256" key="4">
    <source>
        <dbReference type="ARBA" id="ARBA00022859"/>
    </source>
</evidence>
<comment type="caution">
    <text evidence="7">The sequence shown here is derived from an EMBL/GenBank/DDBJ whole genome shotgun (WGS) entry which is preliminary data.</text>
</comment>
<evidence type="ECO:0000259" key="6">
    <source>
        <dbReference type="PROSITE" id="PS50209"/>
    </source>
</evidence>
<name>A0A9W7WW93_TRIRA</name>
<dbReference type="PROSITE" id="PS50209">
    <property type="entry name" value="CARD"/>
    <property type="match status" value="1"/>
</dbReference>
<dbReference type="FunFam" id="1.10.533.10:FF:000013">
    <property type="entry name" value="Apoptosis-associated speck-like protein containing a CARD"/>
    <property type="match status" value="1"/>
</dbReference>
<dbReference type="PANTHER" id="PTHR46985:SF2">
    <property type="entry name" value="APOPTOSIS-ASSOCIATED SPECK-LIKE PROTEIN CONTAINING A CARD"/>
    <property type="match status" value="1"/>
</dbReference>
<proteinExistence type="predicted"/>
<dbReference type="GO" id="GO:0006954">
    <property type="term" value="P:inflammatory response"/>
    <property type="evidence" value="ECO:0007669"/>
    <property type="project" value="UniProtKB-KW"/>
</dbReference>
<protein>
    <submittedName>
        <fullName evidence="7">Apoptosis-associated speck-like protein containing a CARD</fullName>
    </submittedName>
</protein>
<organism evidence="7 8">
    <name type="scientific">Triplophysa rosa</name>
    <name type="common">Cave loach</name>
    <dbReference type="NCBI Taxonomy" id="992332"/>
    <lineage>
        <taxon>Eukaryota</taxon>
        <taxon>Metazoa</taxon>
        <taxon>Chordata</taxon>
        <taxon>Craniata</taxon>
        <taxon>Vertebrata</taxon>
        <taxon>Euteleostomi</taxon>
        <taxon>Actinopterygii</taxon>
        <taxon>Neopterygii</taxon>
        <taxon>Teleostei</taxon>
        <taxon>Ostariophysi</taxon>
        <taxon>Cypriniformes</taxon>
        <taxon>Nemacheilidae</taxon>
        <taxon>Triplophysa</taxon>
    </lineage>
</organism>
<keyword evidence="2" id="KW-0963">Cytoplasm</keyword>
<evidence type="ECO:0000256" key="2">
    <source>
        <dbReference type="ARBA" id="ARBA00022490"/>
    </source>
</evidence>
<evidence type="ECO:0000256" key="1">
    <source>
        <dbReference type="ARBA" id="ARBA00004514"/>
    </source>
</evidence>
<keyword evidence="3" id="KW-0399">Innate immunity</keyword>
<evidence type="ECO:0000313" key="8">
    <source>
        <dbReference type="Proteomes" id="UP001059041"/>
    </source>
</evidence>
<evidence type="ECO:0000313" key="7">
    <source>
        <dbReference type="EMBL" id="KAI7809466.1"/>
    </source>
</evidence>
<gene>
    <name evidence="7" type="ORF">IRJ41_008966</name>
</gene>
<reference evidence="7" key="1">
    <citation type="submission" date="2021-02" db="EMBL/GenBank/DDBJ databases">
        <title>Comparative genomics reveals that relaxation of natural selection precedes convergent phenotypic evolution of cavefish.</title>
        <authorList>
            <person name="Peng Z."/>
        </authorList>
    </citation>
    <scope>NUCLEOTIDE SEQUENCE</scope>
    <source>
        <tissue evidence="7">Muscle</tissue>
    </source>
</reference>
<accession>A0A9W7WW93</accession>
<dbReference type="InterPro" id="IPR033516">
    <property type="entry name" value="CARD8/ASC/NALP1_CARD"/>
</dbReference>